<evidence type="ECO:0000256" key="5">
    <source>
        <dbReference type="ARBA" id="ARBA00023136"/>
    </source>
</evidence>
<dbReference type="PANTHER" id="PTHR30474:SF1">
    <property type="entry name" value="PEPTIDOGLYCAN GLYCOSYLTRANSFERASE MRDB"/>
    <property type="match status" value="1"/>
</dbReference>
<organism evidence="9 10">
    <name type="scientific">Halpernia humi</name>
    <dbReference type="NCBI Taxonomy" id="493375"/>
    <lineage>
        <taxon>Bacteria</taxon>
        <taxon>Pseudomonadati</taxon>
        <taxon>Bacteroidota</taxon>
        <taxon>Flavobacteriia</taxon>
        <taxon>Flavobacteriales</taxon>
        <taxon>Weeksellaceae</taxon>
        <taxon>Chryseobacterium group</taxon>
        <taxon>Halpernia</taxon>
    </lineage>
</organism>
<evidence type="ECO:0000256" key="7">
    <source>
        <dbReference type="ARBA" id="ARBA00033270"/>
    </source>
</evidence>
<keyword evidence="4 8" id="KW-1133">Transmembrane helix</keyword>
<evidence type="ECO:0000313" key="10">
    <source>
        <dbReference type="Proteomes" id="UP000236738"/>
    </source>
</evidence>
<feature type="transmembrane region" description="Helical" evidence="8">
    <location>
        <begin position="345"/>
        <end position="366"/>
    </location>
</feature>
<dbReference type="Pfam" id="PF01098">
    <property type="entry name" value="FTSW_RODA_SPOVE"/>
    <property type="match status" value="2"/>
</dbReference>
<dbReference type="InterPro" id="IPR018365">
    <property type="entry name" value="Cell_cycle_FtsW-rel_CS"/>
</dbReference>
<dbReference type="GO" id="GO:0051301">
    <property type="term" value="P:cell division"/>
    <property type="evidence" value="ECO:0007669"/>
    <property type="project" value="InterPro"/>
</dbReference>
<feature type="transmembrane region" description="Helical" evidence="8">
    <location>
        <begin position="37"/>
        <end position="53"/>
    </location>
</feature>
<sequence>MKTEGIDKLGLGLYVLLCLFAIANIYSVEPKSGEKQLMWFGISVFVGIVIFIMRAKFFENLSAVFYVLGVLLLVGLFPFGSEVLGQKNWYKFGPISLQPVEFVKLAITLMLANYISGPDFDIKKSKSLWTALIIIGIPGVLVLAIPDVGSLLVFLAFIIALYREGLSGWFFGVIAIIAVIFLVGLAVNPLFLVIPILLISGFVLFVNSRRINWNVISTSVIILCIAAMCGLAYGAPKILEKMPKHQRERIEVLYKGEKAFRDTSGYNLLYSKTAIGSGGFFGKGYREGSVTQGKFVPEQSTDYIFCTVGEEWGFFGSMMLILVYCLFIGRIYYLAENQKSTFNRVFGYCFASILLMHFAINLGMVMGLFPTVGIPLPFFSYGGSSLLAFSVMTFIFFKLNYADRNSLV</sequence>
<feature type="transmembrane region" description="Helical" evidence="8">
    <location>
        <begin position="128"/>
        <end position="161"/>
    </location>
</feature>
<proteinExistence type="predicted"/>
<dbReference type="OrthoDB" id="9768187at2"/>
<dbReference type="AlphaFoldDB" id="A0A1H5Y9D6"/>
<dbReference type="Proteomes" id="UP000236738">
    <property type="component" value="Unassembled WGS sequence"/>
</dbReference>
<reference evidence="10" key="1">
    <citation type="submission" date="2016-10" db="EMBL/GenBank/DDBJ databases">
        <authorList>
            <person name="Varghese N."/>
            <person name="Submissions S."/>
        </authorList>
    </citation>
    <scope>NUCLEOTIDE SEQUENCE [LARGE SCALE GENOMIC DNA]</scope>
    <source>
        <strain evidence="10">DSM 21580</strain>
    </source>
</reference>
<dbReference type="GO" id="GO:0005886">
    <property type="term" value="C:plasma membrane"/>
    <property type="evidence" value="ECO:0007669"/>
    <property type="project" value="TreeGrafter"/>
</dbReference>
<keyword evidence="10" id="KW-1185">Reference proteome</keyword>
<evidence type="ECO:0000256" key="6">
    <source>
        <dbReference type="ARBA" id="ARBA00032370"/>
    </source>
</evidence>
<evidence type="ECO:0000313" key="9">
    <source>
        <dbReference type="EMBL" id="SEG20385.1"/>
    </source>
</evidence>
<protein>
    <recommendedName>
        <fullName evidence="7">Cell wall polymerase</fullName>
    </recommendedName>
    <alternativeName>
        <fullName evidence="6">Peptidoglycan polymerase</fullName>
    </alternativeName>
</protein>
<gene>
    <name evidence="9" type="ORF">SAMN05421847_1723</name>
</gene>
<keyword evidence="5 8" id="KW-0472">Membrane</keyword>
<dbReference type="EMBL" id="FNUS01000003">
    <property type="protein sequence ID" value="SEG20385.1"/>
    <property type="molecule type" value="Genomic_DNA"/>
</dbReference>
<dbReference type="GO" id="GO:0008360">
    <property type="term" value="P:regulation of cell shape"/>
    <property type="evidence" value="ECO:0007669"/>
    <property type="project" value="UniProtKB-KW"/>
</dbReference>
<evidence type="ECO:0000256" key="2">
    <source>
        <dbReference type="ARBA" id="ARBA00022692"/>
    </source>
</evidence>
<feature type="transmembrane region" description="Helical" evidence="8">
    <location>
        <begin position="378"/>
        <end position="397"/>
    </location>
</feature>
<feature type="transmembrane region" description="Helical" evidence="8">
    <location>
        <begin position="312"/>
        <end position="333"/>
    </location>
</feature>
<dbReference type="InterPro" id="IPR001182">
    <property type="entry name" value="FtsW/RodA"/>
</dbReference>
<comment type="subcellular location">
    <subcellularLocation>
        <location evidence="1">Membrane</location>
        <topology evidence="1">Multi-pass membrane protein</topology>
    </subcellularLocation>
</comment>
<accession>A0A1H5Y9D6</accession>
<name>A0A1H5Y9D6_9FLAO</name>
<evidence type="ECO:0000256" key="8">
    <source>
        <dbReference type="SAM" id="Phobius"/>
    </source>
</evidence>
<feature type="transmembrane region" description="Helical" evidence="8">
    <location>
        <begin position="173"/>
        <end position="206"/>
    </location>
</feature>
<dbReference type="GO" id="GO:0015648">
    <property type="term" value="F:lipid-linked peptidoglycan transporter activity"/>
    <property type="evidence" value="ECO:0007669"/>
    <property type="project" value="TreeGrafter"/>
</dbReference>
<dbReference type="NCBIfam" id="NF037961">
    <property type="entry name" value="RodA_shape"/>
    <property type="match status" value="1"/>
</dbReference>
<feature type="transmembrane region" description="Helical" evidence="8">
    <location>
        <begin position="60"/>
        <end position="79"/>
    </location>
</feature>
<evidence type="ECO:0000256" key="3">
    <source>
        <dbReference type="ARBA" id="ARBA00022960"/>
    </source>
</evidence>
<dbReference type="PROSITE" id="PS00428">
    <property type="entry name" value="FTSW_RODA_SPOVE"/>
    <property type="match status" value="1"/>
</dbReference>
<feature type="transmembrane region" description="Helical" evidence="8">
    <location>
        <begin position="213"/>
        <end position="235"/>
    </location>
</feature>
<keyword evidence="2 8" id="KW-0812">Transmembrane</keyword>
<evidence type="ECO:0000256" key="4">
    <source>
        <dbReference type="ARBA" id="ARBA00022989"/>
    </source>
</evidence>
<evidence type="ECO:0000256" key="1">
    <source>
        <dbReference type="ARBA" id="ARBA00004141"/>
    </source>
</evidence>
<dbReference type="GO" id="GO:0032153">
    <property type="term" value="C:cell division site"/>
    <property type="evidence" value="ECO:0007669"/>
    <property type="project" value="TreeGrafter"/>
</dbReference>
<dbReference type="PANTHER" id="PTHR30474">
    <property type="entry name" value="CELL CYCLE PROTEIN"/>
    <property type="match status" value="1"/>
</dbReference>
<dbReference type="RefSeq" id="WP_103913675.1">
    <property type="nucleotide sequence ID" value="NZ_FNUS01000003.1"/>
</dbReference>
<keyword evidence="3" id="KW-0133">Cell shape</keyword>